<dbReference type="AlphaFoldDB" id="A0AAW4RU76"/>
<evidence type="ECO:0000313" key="1">
    <source>
        <dbReference type="EMBL" id="MBZ3926391.1"/>
    </source>
</evidence>
<proteinExistence type="predicted"/>
<organism evidence="1 2">
    <name type="scientific">Xanthomonas citri pv. sesbaniae</name>
    <dbReference type="NCBI Taxonomy" id="473425"/>
    <lineage>
        <taxon>Bacteria</taxon>
        <taxon>Pseudomonadati</taxon>
        <taxon>Pseudomonadota</taxon>
        <taxon>Gammaproteobacteria</taxon>
        <taxon>Lysobacterales</taxon>
        <taxon>Lysobacteraceae</taxon>
        <taxon>Xanthomonas</taxon>
    </lineage>
</organism>
<gene>
    <name evidence="1" type="ORF">Xseb_02710</name>
</gene>
<name>A0AAW4RU76_XANCI</name>
<evidence type="ECO:0008006" key="3">
    <source>
        <dbReference type="Google" id="ProtNLM"/>
    </source>
</evidence>
<dbReference type="EMBL" id="LOKL01000158">
    <property type="protein sequence ID" value="MBZ3926391.1"/>
    <property type="molecule type" value="Genomic_DNA"/>
</dbReference>
<dbReference type="InterPro" id="IPR009752">
    <property type="entry name" value="Phage_Mu_GpJ"/>
</dbReference>
<dbReference type="Pfam" id="PF07030">
    <property type="entry name" value="Phage_Mu_Gp36"/>
    <property type="match status" value="1"/>
</dbReference>
<dbReference type="RefSeq" id="WP_089111740.1">
    <property type="nucleotide sequence ID" value="NZ_LOKL01000158.1"/>
</dbReference>
<comment type="caution">
    <text evidence="1">The sequence shown here is derived from an EMBL/GenBank/DDBJ whole genome shotgun (WGS) entry which is preliminary data.</text>
</comment>
<sequence>MSYCTLALLSAAKLARELAEVATPERYPIVDEALMDATLLGTDRLNWAEEEKVIADQAAAHIQRALDDADGLIDGYLRMRKPVPYTVPLTTVPGIVTTWARWIARYLLHKDRVSTQEATDPVVRDYKEALKFLALARDGQFSLGAGDPLDPPSNGAPQICAPPREFSMRTLRDFGE</sequence>
<reference evidence="1" key="1">
    <citation type="submission" date="2015-12" db="EMBL/GenBank/DDBJ databases">
        <authorList>
            <person name="Bansal K."/>
            <person name="Midha S."/>
            <person name="Patil P.B."/>
        </authorList>
    </citation>
    <scope>NUCLEOTIDE SEQUENCE</scope>
    <source>
        <strain evidence="1">LMG867</strain>
    </source>
</reference>
<accession>A0AAW4RU76</accession>
<evidence type="ECO:0000313" key="2">
    <source>
        <dbReference type="Proteomes" id="UP000825388"/>
    </source>
</evidence>
<dbReference type="Proteomes" id="UP000825388">
    <property type="component" value="Unassembled WGS sequence"/>
</dbReference>
<protein>
    <recommendedName>
        <fullName evidence="3">DUF1320 domain-containing protein</fullName>
    </recommendedName>
</protein>